<reference evidence="2" key="1">
    <citation type="submission" date="2019-10" db="EMBL/GenBank/DDBJ databases">
        <authorList>
            <consortium name="DOE Joint Genome Institute"/>
            <person name="Kuo A."/>
            <person name="Miyauchi S."/>
            <person name="Kiss E."/>
            <person name="Drula E."/>
            <person name="Kohler A."/>
            <person name="Sanchez-Garcia M."/>
            <person name="Andreopoulos B."/>
            <person name="Barry K.W."/>
            <person name="Bonito G."/>
            <person name="Buee M."/>
            <person name="Carver A."/>
            <person name="Chen C."/>
            <person name="Cichocki N."/>
            <person name="Clum A."/>
            <person name="Culley D."/>
            <person name="Crous P.W."/>
            <person name="Fauchery L."/>
            <person name="Girlanda M."/>
            <person name="Hayes R."/>
            <person name="Keri Z."/>
            <person name="LaButti K."/>
            <person name="Lipzen A."/>
            <person name="Lombard V."/>
            <person name="Magnuson J."/>
            <person name="Maillard F."/>
            <person name="Morin E."/>
            <person name="Murat C."/>
            <person name="Nolan M."/>
            <person name="Ohm R."/>
            <person name="Pangilinan J."/>
            <person name="Pereira M."/>
            <person name="Perotto S."/>
            <person name="Peter M."/>
            <person name="Riley R."/>
            <person name="Sitrit Y."/>
            <person name="Stielow B."/>
            <person name="Szollosi G."/>
            <person name="Zifcakova L."/>
            <person name="Stursova M."/>
            <person name="Spatafora J.W."/>
            <person name="Tedersoo L."/>
            <person name="Vaario L.-M."/>
            <person name="Yamada A."/>
            <person name="Yan M."/>
            <person name="Wang P."/>
            <person name="Xu J."/>
            <person name="Bruns T."/>
            <person name="Baldrian P."/>
            <person name="Vilgalys R."/>
            <person name="Henrissat B."/>
            <person name="Grigoriev I.V."/>
            <person name="Hibbett D."/>
            <person name="Nagy L.G."/>
            <person name="Martin F.M."/>
        </authorList>
    </citation>
    <scope>NUCLEOTIDE SEQUENCE</scope>
    <source>
        <strain evidence="2">BED1</strain>
    </source>
</reference>
<evidence type="ECO:0000313" key="2">
    <source>
        <dbReference type="EMBL" id="KAF8451146.1"/>
    </source>
</evidence>
<keyword evidence="3" id="KW-1185">Reference proteome</keyword>
<dbReference type="EMBL" id="WHUW01000002">
    <property type="protein sequence ID" value="KAF8451146.1"/>
    <property type="molecule type" value="Genomic_DNA"/>
</dbReference>
<comment type="caution">
    <text evidence="2">The sequence shown here is derived from an EMBL/GenBank/DDBJ whole genome shotgun (WGS) entry which is preliminary data.</text>
</comment>
<feature type="region of interest" description="Disordered" evidence="1">
    <location>
        <begin position="1"/>
        <end position="38"/>
    </location>
</feature>
<evidence type="ECO:0000256" key="1">
    <source>
        <dbReference type="SAM" id="MobiDB-lite"/>
    </source>
</evidence>
<gene>
    <name evidence="2" type="ORF">L210DRAFT_3385066</name>
</gene>
<dbReference type="Pfam" id="PF18758">
    <property type="entry name" value="KDZ"/>
    <property type="match status" value="1"/>
</dbReference>
<evidence type="ECO:0000313" key="3">
    <source>
        <dbReference type="Proteomes" id="UP001194468"/>
    </source>
</evidence>
<sequence>GVGRTDGEAPERGWANINPVASSTKEMGPGARRDTLDDHFGHSNWKKVVNLRQSLLQKLKLGIPKRAEHRDALEELEKALLSSQPSELMKWRSQVEDYENDPTTRVNPYERQGSVMTMASVRLQLAKEEAEDLERGCTFLNDICSPSMLISMGLELEEHQRRLRQDKAGLGIHSTDNRNTRVVQHSNDLQHRIDTWTKLQHLFLPLLAVEREKGAADSDTFIPPESYKLWLPSEIGGSFPCDERLQRIEWKLRYAQASDVLHSLRSNLRAQSCILKFKDHNLHGQGANMRARNTLKVVEARTDAAANRYDDARKVLVKLAPLLCESNTWQTILRQLNRQDIHAMSDLVWGETEGTRKLSWIWCVGGAAESTDEGALEDMRIEWCKARARAARWSEDIDLLMDEMERTLAFFQWDTARWEERMTFVPATTDAAKGHRAYAHRQATLRKALVESCRRSWAPTMELVRQLDKDRDDDDDDDDETAREALIHRIEESCTRHHERLGDGYTEVESVLLTRTVRE</sequence>
<organism evidence="2 3">
    <name type="scientific">Boletus edulis BED1</name>
    <dbReference type="NCBI Taxonomy" id="1328754"/>
    <lineage>
        <taxon>Eukaryota</taxon>
        <taxon>Fungi</taxon>
        <taxon>Dikarya</taxon>
        <taxon>Basidiomycota</taxon>
        <taxon>Agaricomycotina</taxon>
        <taxon>Agaricomycetes</taxon>
        <taxon>Agaricomycetidae</taxon>
        <taxon>Boletales</taxon>
        <taxon>Boletineae</taxon>
        <taxon>Boletaceae</taxon>
        <taxon>Boletoideae</taxon>
        <taxon>Boletus</taxon>
    </lineage>
</organism>
<dbReference type="Proteomes" id="UP001194468">
    <property type="component" value="Unassembled WGS sequence"/>
</dbReference>
<protein>
    <submittedName>
        <fullName evidence="2">Uncharacterized protein</fullName>
    </submittedName>
</protein>
<feature type="non-terminal residue" evidence="2">
    <location>
        <position position="519"/>
    </location>
</feature>
<dbReference type="AlphaFoldDB" id="A0AAD4GLN9"/>
<reference evidence="2" key="2">
    <citation type="journal article" date="2020" name="Nat. Commun.">
        <title>Large-scale genome sequencing of mycorrhizal fungi provides insights into the early evolution of symbiotic traits.</title>
        <authorList>
            <person name="Miyauchi S."/>
            <person name="Kiss E."/>
            <person name="Kuo A."/>
            <person name="Drula E."/>
            <person name="Kohler A."/>
            <person name="Sanchez-Garcia M."/>
            <person name="Morin E."/>
            <person name="Andreopoulos B."/>
            <person name="Barry K.W."/>
            <person name="Bonito G."/>
            <person name="Buee M."/>
            <person name="Carver A."/>
            <person name="Chen C."/>
            <person name="Cichocki N."/>
            <person name="Clum A."/>
            <person name="Culley D."/>
            <person name="Crous P.W."/>
            <person name="Fauchery L."/>
            <person name="Girlanda M."/>
            <person name="Hayes R.D."/>
            <person name="Keri Z."/>
            <person name="LaButti K."/>
            <person name="Lipzen A."/>
            <person name="Lombard V."/>
            <person name="Magnuson J."/>
            <person name="Maillard F."/>
            <person name="Murat C."/>
            <person name="Nolan M."/>
            <person name="Ohm R.A."/>
            <person name="Pangilinan J."/>
            <person name="Pereira M.F."/>
            <person name="Perotto S."/>
            <person name="Peter M."/>
            <person name="Pfister S."/>
            <person name="Riley R."/>
            <person name="Sitrit Y."/>
            <person name="Stielow J.B."/>
            <person name="Szollosi G."/>
            <person name="Zifcakova L."/>
            <person name="Stursova M."/>
            <person name="Spatafora J.W."/>
            <person name="Tedersoo L."/>
            <person name="Vaario L.M."/>
            <person name="Yamada A."/>
            <person name="Yan M."/>
            <person name="Wang P."/>
            <person name="Xu J."/>
            <person name="Bruns T."/>
            <person name="Baldrian P."/>
            <person name="Vilgalys R."/>
            <person name="Dunand C."/>
            <person name="Henrissat B."/>
            <person name="Grigoriev I.V."/>
            <person name="Hibbett D."/>
            <person name="Nagy L.G."/>
            <person name="Martin F.M."/>
        </authorList>
    </citation>
    <scope>NUCLEOTIDE SEQUENCE</scope>
    <source>
        <strain evidence="2">BED1</strain>
    </source>
</reference>
<proteinExistence type="predicted"/>
<dbReference type="InterPro" id="IPR040521">
    <property type="entry name" value="KDZ"/>
</dbReference>
<accession>A0AAD4GLN9</accession>
<feature type="compositionally biased region" description="Basic and acidic residues" evidence="1">
    <location>
        <begin position="1"/>
        <end position="11"/>
    </location>
</feature>
<name>A0AAD4GLN9_BOLED</name>